<dbReference type="InterPro" id="IPR037460">
    <property type="entry name" value="SEST-like"/>
</dbReference>
<dbReference type="InterPro" id="IPR013830">
    <property type="entry name" value="SGNH_hydro"/>
</dbReference>
<feature type="active site" evidence="1">
    <location>
        <position position="259"/>
    </location>
</feature>
<dbReference type="HOGENOM" id="CLU_038449_4_1_11"/>
<dbReference type="AlphaFoldDB" id="R4Z5F7"/>
<dbReference type="SUPFAM" id="SSF52266">
    <property type="entry name" value="SGNH hydrolase"/>
    <property type="match status" value="1"/>
</dbReference>
<name>R4Z5F7_9ACTN</name>
<evidence type="ECO:0000256" key="3">
    <source>
        <dbReference type="SAM" id="SignalP"/>
    </source>
</evidence>
<feature type="disulfide bond" evidence="2">
    <location>
        <begin position="60"/>
        <end position="85"/>
    </location>
</feature>
<protein>
    <submittedName>
        <fullName evidence="5">Putative secreted lipase</fullName>
    </submittedName>
</protein>
<sequence length="277" mass="28342">MKLVTGRSIRMAAALMALATLGAACGSAPTPGNGPGKLVALGDSFTANSTLLPTTTTNGCNQSKQNQPRLVASRLGIADVTDASCDGAQTGDIMGGSAPQINKVTSSASVVMVSIGGNDLGFSDIAVQCSKRAITFKTCQGDYVKGGTDSLTAKVAATRPKVDQVLAAVKSRAPQARVVLYGYPTLLPMTGSSTCLGMTFASSDVPYLRAKQAELNVMLKASAQAKGVTYVDVYGPSAGHDPCSSTPWVNKVIDIPPLHPTHRGQTAVGNLIADALS</sequence>
<reference evidence="5 6" key="1">
    <citation type="journal article" date="2013" name="ISME J.">
        <title>Metabolic model for the filamentous 'Candidatus Microthrix parvicella' based on genomic and metagenomic analyses.</title>
        <authorList>
            <person name="Jon McIlroy S."/>
            <person name="Kristiansen R."/>
            <person name="Albertsen M."/>
            <person name="Michael Karst S."/>
            <person name="Rossetti S."/>
            <person name="Lund Nielsen J."/>
            <person name="Tandoi V."/>
            <person name="James Seviour R."/>
            <person name="Nielsen P.H."/>
        </authorList>
    </citation>
    <scope>NUCLEOTIDE SEQUENCE [LARGE SCALE GENOMIC DNA]</scope>
    <source>
        <strain evidence="5 6">RN1</strain>
    </source>
</reference>
<organism evidence="5 6">
    <name type="scientific">Candidatus Neomicrothrix parvicella RN1</name>
    <dbReference type="NCBI Taxonomy" id="1229780"/>
    <lineage>
        <taxon>Bacteria</taxon>
        <taxon>Bacillati</taxon>
        <taxon>Actinomycetota</taxon>
        <taxon>Acidimicrobiia</taxon>
        <taxon>Acidimicrobiales</taxon>
        <taxon>Microthrixaceae</taxon>
        <taxon>Candidatus Neomicrothrix</taxon>
    </lineage>
</organism>
<feature type="signal peptide" evidence="3">
    <location>
        <begin position="1"/>
        <end position="19"/>
    </location>
</feature>
<gene>
    <name evidence="5" type="ORF">BN381_870003</name>
</gene>
<keyword evidence="2" id="KW-1015">Disulfide bond</keyword>
<proteinExistence type="predicted"/>
<dbReference type="InterPro" id="IPR036514">
    <property type="entry name" value="SGNH_hydro_sf"/>
</dbReference>
<dbReference type="PANTHER" id="PTHR37981">
    <property type="entry name" value="LIPASE 2"/>
    <property type="match status" value="1"/>
</dbReference>
<dbReference type="CDD" id="cd01823">
    <property type="entry name" value="SEST_like"/>
    <property type="match status" value="1"/>
</dbReference>
<dbReference type="RefSeq" id="WP_012231342.1">
    <property type="nucleotide sequence ID" value="NZ_HG422565.1"/>
</dbReference>
<keyword evidence="3" id="KW-0732">Signal</keyword>
<feature type="active site" description="Nucleophile" evidence="1">
    <location>
        <position position="44"/>
    </location>
</feature>
<dbReference type="GO" id="GO:0004806">
    <property type="term" value="F:triacylglycerol lipase activity"/>
    <property type="evidence" value="ECO:0007669"/>
    <property type="project" value="TreeGrafter"/>
</dbReference>
<accession>R4Z5F7</accession>
<evidence type="ECO:0000313" key="5">
    <source>
        <dbReference type="EMBL" id="CCM65930.1"/>
    </source>
</evidence>
<keyword evidence="6" id="KW-1185">Reference proteome</keyword>
<feature type="disulfide bond" evidence="2">
    <location>
        <begin position="195"/>
        <end position="243"/>
    </location>
</feature>
<evidence type="ECO:0000256" key="1">
    <source>
        <dbReference type="PIRSR" id="PIRSR637460-1"/>
    </source>
</evidence>
<dbReference type="Proteomes" id="UP000018291">
    <property type="component" value="Unassembled WGS sequence"/>
</dbReference>
<evidence type="ECO:0000256" key="2">
    <source>
        <dbReference type="PIRSR" id="PIRSR637460-2"/>
    </source>
</evidence>
<feature type="disulfide bond" evidence="2">
    <location>
        <begin position="129"/>
        <end position="139"/>
    </location>
</feature>
<feature type="chain" id="PRO_5039109414" evidence="3">
    <location>
        <begin position="20"/>
        <end position="277"/>
    </location>
</feature>
<evidence type="ECO:0000259" key="4">
    <source>
        <dbReference type="Pfam" id="PF13472"/>
    </source>
</evidence>
<dbReference type="Gene3D" id="3.40.50.1110">
    <property type="entry name" value="SGNH hydrolase"/>
    <property type="match status" value="1"/>
</dbReference>
<evidence type="ECO:0000313" key="6">
    <source>
        <dbReference type="Proteomes" id="UP000018291"/>
    </source>
</evidence>
<dbReference type="PANTHER" id="PTHR37981:SF1">
    <property type="entry name" value="SGNH HYDROLASE-TYPE ESTERASE DOMAIN-CONTAINING PROTEIN"/>
    <property type="match status" value="1"/>
</dbReference>
<comment type="caution">
    <text evidence="5">The sequence shown here is derived from an EMBL/GenBank/DDBJ whole genome shotgun (WGS) entry which is preliminary data.</text>
</comment>
<dbReference type="PROSITE" id="PS51257">
    <property type="entry name" value="PROKAR_LIPOPROTEIN"/>
    <property type="match status" value="1"/>
</dbReference>
<dbReference type="Pfam" id="PF13472">
    <property type="entry name" value="Lipase_GDSL_2"/>
    <property type="match status" value="1"/>
</dbReference>
<dbReference type="eggNOG" id="COG2755">
    <property type="taxonomic scope" value="Bacteria"/>
</dbReference>
<dbReference type="EMBL" id="CANL01000086">
    <property type="protein sequence ID" value="CCM65930.1"/>
    <property type="molecule type" value="Genomic_DNA"/>
</dbReference>
<dbReference type="GO" id="GO:0019433">
    <property type="term" value="P:triglyceride catabolic process"/>
    <property type="evidence" value="ECO:0007669"/>
    <property type="project" value="TreeGrafter"/>
</dbReference>
<dbReference type="STRING" id="1229780.BN381_870003"/>
<feature type="domain" description="SGNH hydrolase-type esterase" evidence="4">
    <location>
        <begin position="40"/>
        <end position="266"/>
    </location>
</feature>